<name>A0AAI9SVL3_9ASCO</name>
<dbReference type="AlphaFoldDB" id="A0AAI9SVL3"/>
<dbReference type="EMBL" id="JAHUZD010000118">
    <property type="protein sequence ID" value="KAI3403891.2"/>
    <property type="molecule type" value="Genomic_DNA"/>
</dbReference>
<evidence type="ECO:0000313" key="3">
    <source>
        <dbReference type="Proteomes" id="UP001202479"/>
    </source>
</evidence>
<feature type="region of interest" description="Disordered" evidence="1">
    <location>
        <begin position="19"/>
        <end position="100"/>
    </location>
</feature>
<feature type="compositionally biased region" description="Polar residues" evidence="1">
    <location>
        <begin position="29"/>
        <end position="42"/>
    </location>
</feature>
<evidence type="ECO:0000256" key="1">
    <source>
        <dbReference type="SAM" id="MobiDB-lite"/>
    </source>
</evidence>
<protein>
    <submittedName>
        <fullName evidence="2">Uncharacterized protein</fullName>
    </submittedName>
</protein>
<gene>
    <name evidence="2" type="ORF">KGF56_003321</name>
</gene>
<proteinExistence type="predicted"/>
<dbReference type="GeneID" id="73380936"/>
<reference evidence="2" key="1">
    <citation type="journal article" date="2022" name="DNA Res.">
        <title>Genome analysis of five recently described species of the CUG-Ser clade uncovers Candida theae as a new hybrid lineage with pathogenic potential in the Candida parapsilosis species complex.</title>
        <authorList>
            <person name="Mixao V."/>
            <person name="Del Olmo V."/>
            <person name="Hegedusova E."/>
            <person name="Saus E."/>
            <person name="Pryszcz L."/>
            <person name="Cillingova A."/>
            <person name="Nosek J."/>
            <person name="Gabaldon T."/>
        </authorList>
    </citation>
    <scope>NUCLEOTIDE SEQUENCE</scope>
    <source>
        <strain evidence="2">CBS 10844</strain>
    </source>
</reference>
<evidence type="ECO:0000313" key="2">
    <source>
        <dbReference type="EMBL" id="KAI3403891.2"/>
    </source>
</evidence>
<comment type="caution">
    <text evidence="2">The sequence shown here is derived from an EMBL/GenBank/DDBJ whole genome shotgun (WGS) entry which is preliminary data.</text>
</comment>
<accession>A0AAI9SVL3</accession>
<dbReference type="RefSeq" id="XP_049179638.1">
    <property type="nucleotide sequence ID" value="XM_049324641.1"/>
</dbReference>
<dbReference type="Proteomes" id="UP001202479">
    <property type="component" value="Unassembled WGS sequence"/>
</dbReference>
<sequence>MPNKKDPFKVYEETLSMNIERMRRDKKLSTSVKRSPSKSPNVAKSKAVKRRTTPISEPLQPVSTRGLLSALTSLHQQSKKKQDGGAESVPNLPNPRSSRVFEGRYFTNQFQAIESIEGKSRNSVGRGGRKEEPSTDLVVDNLRRQFIKFVDWFKLNKYQYVVPSSVANNESRSVNLAASKSGPMNIAASKSGLMNIAASKSSASVAVSKKKAAESRVTKSNEKSDAVSSVVKSLYVRPEYRTKRMSYNTSQRLYKVVALVDISPFMCMVETQEVGQAEEGTVSTTEVILIKVYEVNLVVGDIIRLGLKNDNAVKFGIDLSRDKETDVFIKWEIVR</sequence>
<keyword evidence="3" id="KW-1185">Reference proteome</keyword>
<organism evidence="2 3">
    <name type="scientific">Candida oxycetoniae</name>
    <dbReference type="NCBI Taxonomy" id="497107"/>
    <lineage>
        <taxon>Eukaryota</taxon>
        <taxon>Fungi</taxon>
        <taxon>Dikarya</taxon>
        <taxon>Ascomycota</taxon>
        <taxon>Saccharomycotina</taxon>
        <taxon>Pichiomycetes</taxon>
        <taxon>Debaryomycetaceae</taxon>
        <taxon>Candida/Lodderomyces clade</taxon>
        <taxon>Candida</taxon>
    </lineage>
</organism>